<evidence type="ECO:0000256" key="5">
    <source>
        <dbReference type="ARBA" id="ARBA00023136"/>
    </source>
</evidence>
<feature type="transmembrane region" description="Helical" evidence="7">
    <location>
        <begin position="773"/>
        <end position="798"/>
    </location>
</feature>
<feature type="domain" description="MacB-like periplasmic core" evidence="9">
    <location>
        <begin position="23"/>
        <end position="233"/>
    </location>
</feature>
<feature type="domain" description="MacB-like periplasmic core" evidence="9">
    <location>
        <begin position="461"/>
        <end position="640"/>
    </location>
</feature>
<keyword evidence="5 7" id="KW-0472">Membrane</keyword>
<evidence type="ECO:0000256" key="7">
    <source>
        <dbReference type="SAM" id="Phobius"/>
    </source>
</evidence>
<feature type="transmembrane region" description="Helical" evidence="7">
    <location>
        <begin position="259"/>
        <end position="285"/>
    </location>
</feature>
<dbReference type="STRING" id="500610.SAMN02799615_00015"/>
<dbReference type="InterPro" id="IPR025857">
    <property type="entry name" value="MacB_PCD"/>
</dbReference>
<dbReference type="GO" id="GO:0022857">
    <property type="term" value="F:transmembrane transporter activity"/>
    <property type="evidence" value="ECO:0007669"/>
    <property type="project" value="TreeGrafter"/>
</dbReference>
<feature type="transmembrane region" description="Helical" evidence="7">
    <location>
        <begin position="20"/>
        <end position="43"/>
    </location>
</feature>
<dbReference type="PANTHER" id="PTHR30572:SF4">
    <property type="entry name" value="ABC TRANSPORTER PERMEASE YTRF"/>
    <property type="match status" value="1"/>
</dbReference>
<keyword evidence="2" id="KW-1003">Cell membrane</keyword>
<feature type="transmembrane region" description="Helical" evidence="7">
    <location>
        <begin position="365"/>
        <end position="385"/>
    </location>
</feature>
<dbReference type="Pfam" id="PF02687">
    <property type="entry name" value="FtsX"/>
    <property type="match status" value="2"/>
</dbReference>
<reference evidence="11" key="1">
    <citation type="submission" date="2016-10" db="EMBL/GenBank/DDBJ databases">
        <authorList>
            <person name="Varghese N."/>
            <person name="Submissions S."/>
        </authorList>
    </citation>
    <scope>NUCLEOTIDE SEQUENCE [LARGE SCALE GENOMIC DNA]</scope>
    <source>
        <strain evidence="11">UNC178MFTsu3.1</strain>
    </source>
</reference>
<evidence type="ECO:0000313" key="10">
    <source>
        <dbReference type="EMBL" id="SFD98539.1"/>
    </source>
</evidence>
<proteinExistence type="inferred from homology"/>
<organism evidence="10 11">
    <name type="scientific">Dyella marensis</name>
    <dbReference type="NCBI Taxonomy" id="500610"/>
    <lineage>
        <taxon>Bacteria</taxon>
        <taxon>Pseudomonadati</taxon>
        <taxon>Pseudomonadota</taxon>
        <taxon>Gammaproteobacteria</taxon>
        <taxon>Lysobacterales</taxon>
        <taxon>Rhodanobacteraceae</taxon>
        <taxon>Dyella</taxon>
    </lineage>
</organism>
<keyword evidence="11" id="KW-1185">Reference proteome</keyword>
<comment type="similarity">
    <text evidence="6">Belongs to the ABC-4 integral membrane protein family.</text>
</comment>
<evidence type="ECO:0000256" key="4">
    <source>
        <dbReference type="ARBA" id="ARBA00022989"/>
    </source>
</evidence>
<feature type="transmembrane region" description="Helical" evidence="7">
    <location>
        <begin position="324"/>
        <end position="345"/>
    </location>
</feature>
<evidence type="ECO:0000259" key="9">
    <source>
        <dbReference type="Pfam" id="PF12704"/>
    </source>
</evidence>
<dbReference type="PANTHER" id="PTHR30572">
    <property type="entry name" value="MEMBRANE COMPONENT OF TRANSPORTER-RELATED"/>
    <property type="match status" value="1"/>
</dbReference>
<dbReference type="RefSeq" id="WP_026634090.1">
    <property type="nucleotide sequence ID" value="NZ_FONH01000001.1"/>
</dbReference>
<dbReference type="AlphaFoldDB" id="A0A1I1WU27"/>
<dbReference type="Proteomes" id="UP000199477">
    <property type="component" value="Unassembled WGS sequence"/>
</dbReference>
<dbReference type="InterPro" id="IPR003838">
    <property type="entry name" value="ABC3_permease_C"/>
</dbReference>
<feature type="transmembrane region" description="Helical" evidence="7">
    <location>
        <begin position="684"/>
        <end position="705"/>
    </location>
</feature>
<evidence type="ECO:0000256" key="2">
    <source>
        <dbReference type="ARBA" id="ARBA00022475"/>
    </source>
</evidence>
<feature type="transmembrane region" description="Helical" evidence="7">
    <location>
        <begin position="414"/>
        <end position="434"/>
    </location>
</feature>
<protein>
    <submittedName>
        <fullName evidence="10">Duplicated orphan permease</fullName>
    </submittedName>
</protein>
<feature type="transmembrane region" description="Helical" evidence="7">
    <location>
        <begin position="742"/>
        <end position="761"/>
    </location>
</feature>
<name>A0A1I1WU27_9GAMM</name>
<dbReference type="InterPro" id="IPR050250">
    <property type="entry name" value="Macrolide_Exporter_MacB"/>
</dbReference>
<feature type="domain" description="ABC3 transporter permease C-terminal" evidence="8">
    <location>
        <begin position="689"/>
        <end position="805"/>
    </location>
</feature>
<keyword evidence="3 7" id="KW-0812">Transmembrane</keyword>
<evidence type="ECO:0000256" key="3">
    <source>
        <dbReference type="ARBA" id="ARBA00022692"/>
    </source>
</evidence>
<evidence type="ECO:0000259" key="8">
    <source>
        <dbReference type="Pfam" id="PF02687"/>
    </source>
</evidence>
<gene>
    <name evidence="10" type="ORF">SAMN02799615_00015</name>
</gene>
<evidence type="ECO:0000256" key="6">
    <source>
        <dbReference type="ARBA" id="ARBA00038076"/>
    </source>
</evidence>
<dbReference type="GO" id="GO:0005886">
    <property type="term" value="C:plasma membrane"/>
    <property type="evidence" value="ECO:0007669"/>
    <property type="project" value="UniProtKB-SubCell"/>
</dbReference>
<dbReference type="EMBL" id="FONH01000001">
    <property type="protein sequence ID" value="SFD98539.1"/>
    <property type="molecule type" value="Genomic_DNA"/>
</dbReference>
<feature type="domain" description="ABC3 transporter permease C-terminal" evidence="8">
    <location>
        <begin position="276"/>
        <end position="389"/>
    </location>
</feature>
<comment type="subcellular location">
    <subcellularLocation>
        <location evidence="1">Cell membrane</location>
        <topology evidence="1">Multi-pass membrane protein</topology>
    </subcellularLocation>
</comment>
<sequence>MNVWLAELWRAWRASLRRPGFLLLAAGVLALGIGACAVAFVLVEQVLLKPLPLSQPEQLMAAGKLRQGWPPRISTRQYAALQKLDGVQSIGLMAFATPTVNIMSRGMPQRAAVTYADPGLLPTLGLQPQLGRNFIAGEEDSRGAQIVMLSHDFWERQYAGDPSAIGQILKVEGTPHTIVGVLPEALSLSSYGGDIMLPADLGPDTAGDQHLYIAVVRLAAGASPAAVNAQVAARLRAEAESSGTDPAHRARFGVLGYQASLHVGGALVLVLFQAGALLVLLIAVVNEANLLFLRALALQRDTAVRSALGARHWHLASPLLAEGLLVSLFGTGLGALLAMLGIAIVRSIIPPQLTGGELHLGVQTLLLMLLVSLLVTLGSALLGIWRARAMVSFNDLREGGRSGGTQQQGRLNRVLVTAQVMLTAVLLCACGIFLQQAWKNAHLQWGFDGANVATLALAPVQADYPDVRSVSALSQRLVERMRQLPGVLGAAASTSLPVNDFFGTFGTPAHAPGNEVITVLYRAVGTDYFRLFGIRAQRGRLFSTEDRRGSEAVAIISRAMAERQYGGNALGQQVQMDDAAHPGRPWTARIVGVVDDTYPRSDRAGDPPPTELYVPLEQMPDALLASLRVNGSMQFALRVRGDVSGYAKALRELVATVAPEQPIDDVRSMRSIVEENMSGSMTGIWICGVLAAMALLLAAAGLYAVMSVAVTAREHELGVRAALGASPVRLAAAVLRGGMVQVAAGLASGLLLAAAFPRLFAASFAQLGTDVSIGPWVAGGVCAVLLTFGLLACLMPAVRAGRVQPMRVLQGD</sequence>
<keyword evidence="4 7" id="KW-1133">Transmembrane helix</keyword>
<accession>A0A1I1WU27</accession>
<evidence type="ECO:0000313" key="11">
    <source>
        <dbReference type="Proteomes" id="UP000199477"/>
    </source>
</evidence>
<dbReference type="Pfam" id="PF12704">
    <property type="entry name" value="MacB_PCD"/>
    <property type="match status" value="2"/>
</dbReference>
<evidence type="ECO:0000256" key="1">
    <source>
        <dbReference type="ARBA" id="ARBA00004651"/>
    </source>
</evidence>